<keyword evidence="1" id="KW-1133">Transmembrane helix</keyword>
<feature type="transmembrane region" description="Helical" evidence="1">
    <location>
        <begin position="114"/>
        <end position="138"/>
    </location>
</feature>
<accession>A0A1W1IDZ5</accession>
<dbReference type="OrthoDB" id="1096159at2"/>
<name>A0A1W1IDZ5_9LACT</name>
<evidence type="ECO:0000313" key="3">
    <source>
        <dbReference type="Proteomes" id="UP000195985"/>
    </source>
</evidence>
<dbReference type="RefSeq" id="WP_086942080.1">
    <property type="nucleotide sequence ID" value="NZ_FONM01000001.1"/>
</dbReference>
<sequence length="204" mass="22179">MNKKAIQIVYWGSLWGIAEATLGYVLHMVAIQLPGLPGFVMFPVAFYFMRKAYLANGKAGAVFQVALVAALIKCCDFLIPGNIPIRILNPALSILLEGLAVALVFAYSERKSIAVGFASVFAMGILWRAVFLFYLFLISLIDLPAALVTDGLQVSLRFLFLESLVNASLMIAYLKIEKTARVVAVPPMVAYAALVTAIILTLAF</sequence>
<evidence type="ECO:0000256" key="1">
    <source>
        <dbReference type="SAM" id="Phobius"/>
    </source>
</evidence>
<feature type="transmembrane region" description="Helical" evidence="1">
    <location>
        <begin position="158"/>
        <end position="176"/>
    </location>
</feature>
<feature type="transmembrane region" description="Helical" evidence="1">
    <location>
        <begin position="61"/>
        <end position="81"/>
    </location>
</feature>
<proteinExistence type="predicted"/>
<keyword evidence="3" id="KW-1185">Reference proteome</keyword>
<keyword evidence="1" id="KW-0812">Transmembrane</keyword>
<evidence type="ECO:0000313" key="2">
    <source>
        <dbReference type="EMBL" id="SLM51234.1"/>
    </source>
</evidence>
<dbReference type="Proteomes" id="UP000195985">
    <property type="component" value="Unassembled WGS sequence"/>
</dbReference>
<organism evidence="2 3">
    <name type="scientific">Trichococcus pasteurii</name>
    <dbReference type="NCBI Taxonomy" id="43064"/>
    <lineage>
        <taxon>Bacteria</taxon>
        <taxon>Bacillati</taxon>
        <taxon>Bacillota</taxon>
        <taxon>Bacilli</taxon>
        <taxon>Lactobacillales</taxon>
        <taxon>Carnobacteriaceae</taxon>
        <taxon>Trichococcus</taxon>
    </lineage>
</organism>
<keyword evidence="1" id="KW-0472">Membrane</keyword>
<dbReference type="AlphaFoldDB" id="A0A1W1IDZ5"/>
<feature type="transmembrane region" description="Helical" evidence="1">
    <location>
        <begin position="183"/>
        <end position="203"/>
    </location>
</feature>
<protein>
    <submittedName>
        <fullName evidence="2">Uncharacterized protein</fullName>
    </submittedName>
</protein>
<reference evidence="3" key="1">
    <citation type="submission" date="2016-04" db="EMBL/GenBank/DDBJ databases">
        <authorList>
            <person name="Strepis N."/>
        </authorList>
    </citation>
    <scope>NUCLEOTIDE SEQUENCE [LARGE SCALE GENOMIC DNA]</scope>
</reference>
<feature type="transmembrane region" description="Helical" evidence="1">
    <location>
        <begin position="24"/>
        <end position="49"/>
    </location>
</feature>
<gene>
    <name evidence="2" type="ORF">TPAS_910</name>
</gene>
<dbReference type="STRING" id="43064.SAMN04488086_10197"/>
<feature type="transmembrane region" description="Helical" evidence="1">
    <location>
        <begin position="87"/>
        <end position="107"/>
    </location>
</feature>
<dbReference type="EMBL" id="FWEY01000002">
    <property type="protein sequence ID" value="SLM51234.1"/>
    <property type="molecule type" value="Genomic_DNA"/>
</dbReference>